<dbReference type="Pfam" id="PF03144">
    <property type="entry name" value="GTP_EFTU_D2"/>
    <property type="match status" value="1"/>
</dbReference>
<evidence type="ECO:0000256" key="4">
    <source>
        <dbReference type="ARBA" id="ARBA00022768"/>
    </source>
</evidence>
<dbReference type="Pfam" id="PF14492">
    <property type="entry name" value="EFG_III"/>
    <property type="match status" value="1"/>
</dbReference>
<proteinExistence type="inferred from homology"/>
<dbReference type="SUPFAM" id="SSF54211">
    <property type="entry name" value="Ribosomal protein S5 domain 2-like"/>
    <property type="match status" value="1"/>
</dbReference>
<dbReference type="Proteomes" id="UP000054740">
    <property type="component" value="Unassembled WGS sequence"/>
</dbReference>
<keyword evidence="11" id="KW-1185">Reference proteome</keyword>
<evidence type="ECO:0000313" key="11">
    <source>
        <dbReference type="Proteomes" id="UP000054740"/>
    </source>
</evidence>
<dbReference type="Gene3D" id="3.40.50.300">
    <property type="entry name" value="P-loop containing nucleotide triphosphate hydrolases"/>
    <property type="match status" value="1"/>
</dbReference>
<dbReference type="InterPro" id="IPR047872">
    <property type="entry name" value="EFG_IV"/>
</dbReference>
<feature type="binding site" evidence="8">
    <location>
        <begin position="142"/>
        <end position="145"/>
    </location>
    <ligand>
        <name>GTP</name>
        <dbReference type="ChEBI" id="CHEBI:37565"/>
    </ligand>
</feature>
<evidence type="ECO:0000256" key="7">
    <source>
        <dbReference type="ARBA" id="ARBA00024731"/>
    </source>
</evidence>
<dbReference type="SMART" id="SM00889">
    <property type="entry name" value="EFG_IV"/>
    <property type="match status" value="1"/>
</dbReference>
<dbReference type="AlphaFoldDB" id="A0A158JJS7"/>
<dbReference type="InterPro" id="IPR035649">
    <property type="entry name" value="EFG_V"/>
</dbReference>
<name>A0A158JJS7_CABCO</name>
<dbReference type="GO" id="GO:0032790">
    <property type="term" value="P:ribosome disassembly"/>
    <property type="evidence" value="ECO:0007669"/>
    <property type="project" value="TreeGrafter"/>
</dbReference>
<dbReference type="InterPro" id="IPR004161">
    <property type="entry name" value="EFTu-like_2"/>
</dbReference>
<dbReference type="InterPro" id="IPR014721">
    <property type="entry name" value="Ribsml_uS5_D2-typ_fold_subgr"/>
</dbReference>
<keyword evidence="6 8" id="KW-0342">GTP-binding</keyword>
<dbReference type="SUPFAM" id="SSF54980">
    <property type="entry name" value="EF-G C-terminal domain-like"/>
    <property type="match status" value="2"/>
</dbReference>
<evidence type="ECO:0000256" key="2">
    <source>
        <dbReference type="ARBA" id="ARBA00017872"/>
    </source>
</evidence>
<keyword evidence="8" id="KW-0963">Cytoplasm</keyword>
<evidence type="ECO:0000256" key="1">
    <source>
        <dbReference type="ARBA" id="ARBA00005870"/>
    </source>
</evidence>
<dbReference type="Gene3D" id="3.30.70.240">
    <property type="match status" value="1"/>
</dbReference>
<dbReference type="GO" id="GO:0003746">
    <property type="term" value="F:translation elongation factor activity"/>
    <property type="evidence" value="ECO:0007669"/>
    <property type="project" value="UniProtKB-UniRule"/>
</dbReference>
<dbReference type="Gene3D" id="3.30.230.10">
    <property type="match status" value="1"/>
</dbReference>
<dbReference type="NCBIfam" id="NF009381">
    <property type="entry name" value="PRK12740.1-5"/>
    <property type="match status" value="1"/>
</dbReference>
<dbReference type="PANTHER" id="PTHR43261:SF1">
    <property type="entry name" value="RIBOSOME-RELEASING FACTOR 2, MITOCHONDRIAL"/>
    <property type="match status" value="1"/>
</dbReference>
<comment type="similarity">
    <text evidence="1 8">Belongs to the TRAFAC class translation factor GTPase superfamily. Classic translation factor GTPase family. EF-G/EF-2 subfamily.</text>
</comment>
<dbReference type="CDD" id="cd04088">
    <property type="entry name" value="EFG_mtEFG_II"/>
    <property type="match status" value="1"/>
</dbReference>
<dbReference type="GO" id="GO:0003924">
    <property type="term" value="F:GTPase activity"/>
    <property type="evidence" value="ECO:0007669"/>
    <property type="project" value="InterPro"/>
</dbReference>
<dbReference type="PANTHER" id="PTHR43261">
    <property type="entry name" value="TRANSLATION ELONGATION FACTOR G-RELATED"/>
    <property type="match status" value="1"/>
</dbReference>
<dbReference type="CDD" id="cd01434">
    <property type="entry name" value="EFG_mtEFG1_IV"/>
    <property type="match status" value="1"/>
</dbReference>
<feature type="domain" description="Tr-type G" evidence="9">
    <location>
        <begin position="8"/>
        <end position="291"/>
    </location>
</feature>
<protein>
    <recommendedName>
        <fullName evidence="2 8">Elongation factor G</fullName>
        <shortName evidence="8">EF-G</shortName>
    </recommendedName>
</protein>
<evidence type="ECO:0000259" key="9">
    <source>
        <dbReference type="PROSITE" id="PS51722"/>
    </source>
</evidence>
<dbReference type="CDD" id="cd16262">
    <property type="entry name" value="EFG_III"/>
    <property type="match status" value="1"/>
</dbReference>
<dbReference type="InterPro" id="IPR009000">
    <property type="entry name" value="Transl_B-barrel_sf"/>
</dbReference>
<keyword evidence="5 8" id="KW-0648">Protein biosynthesis</keyword>
<dbReference type="InterPro" id="IPR041095">
    <property type="entry name" value="EFG_II"/>
</dbReference>
<dbReference type="FunFam" id="3.30.70.240:FF:000001">
    <property type="entry name" value="Elongation factor G"/>
    <property type="match status" value="1"/>
</dbReference>
<dbReference type="InterPro" id="IPR031157">
    <property type="entry name" value="G_TR_CS"/>
</dbReference>
<dbReference type="PROSITE" id="PS00301">
    <property type="entry name" value="G_TR_1"/>
    <property type="match status" value="1"/>
</dbReference>
<dbReference type="GO" id="GO:0005525">
    <property type="term" value="F:GTP binding"/>
    <property type="evidence" value="ECO:0007669"/>
    <property type="project" value="UniProtKB-UniRule"/>
</dbReference>
<feature type="binding site" evidence="8">
    <location>
        <begin position="88"/>
        <end position="92"/>
    </location>
    <ligand>
        <name>GTP</name>
        <dbReference type="ChEBI" id="CHEBI:37565"/>
    </ligand>
</feature>
<gene>
    <name evidence="8" type="primary">fusA</name>
    <name evidence="10" type="ORF">AWB70_06879</name>
</gene>
<evidence type="ECO:0000256" key="5">
    <source>
        <dbReference type="ARBA" id="ARBA00022917"/>
    </source>
</evidence>
<dbReference type="Gene3D" id="3.30.70.870">
    <property type="entry name" value="Elongation Factor G (Translational Gtpase), domain 3"/>
    <property type="match status" value="1"/>
</dbReference>
<dbReference type="Pfam" id="PF00679">
    <property type="entry name" value="EFG_C"/>
    <property type="match status" value="1"/>
</dbReference>
<dbReference type="FunFam" id="3.40.50.300:FF:000029">
    <property type="entry name" value="Elongation factor G"/>
    <property type="match status" value="1"/>
</dbReference>
<dbReference type="InterPro" id="IPR020568">
    <property type="entry name" value="Ribosomal_Su5_D2-typ_SF"/>
</dbReference>
<dbReference type="SUPFAM" id="SSF50447">
    <property type="entry name" value="Translation proteins"/>
    <property type="match status" value="1"/>
</dbReference>
<dbReference type="InterPro" id="IPR027417">
    <property type="entry name" value="P-loop_NTPase"/>
</dbReference>
<dbReference type="GO" id="GO:0097216">
    <property type="term" value="F:guanosine tetraphosphate binding"/>
    <property type="evidence" value="ECO:0007669"/>
    <property type="project" value="UniProtKB-ARBA"/>
</dbReference>
<dbReference type="SMART" id="SM00838">
    <property type="entry name" value="EFG_C"/>
    <property type="match status" value="1"/>
</dbReference>
<evidence type="ECO:0000256" key="3">
    <source>
        <dbReference type="ARBA" id="ARBA00022741"/>
    </source>
</evidence>
<dbReference type="EMBL" id="FCNY02000029">
    <property type="protein sequence ID" value="SAL69147.1"/>
    <property type="molecule type" value="Genomic_DNA"/>
</dbReference>
<dbReference type="SUPFAM" id="SSF52540">
    <property type="entry name" value="P-loop containing nucleoside triphosphate hydrolases"/>
    <property type="match status" value="1"/>
</dbReference>
<dbReference type="NCBIfam" id="TIGR00484">
    <property type="entry name" value="EF-G"/>
    <property type="match status" value="1"/>
</dbReference>
<dbReference type="HAMAP" id="MF_00054_B">
    <property type="entry name" value="EF_G_EF_2_B"/>
    <property type="match status" value="1"/>
</dbReference>
<dbReference type="InterPro" id="IPR004540">
    <property type="entry name" value="Transl_elong_EFG/EF2"/>
</dbReference>
<organism evidence="10 11">
    <name type="scientific">Caballeronia cordobensis</name>
    <name type="common">Burkholderia cordobensis</name>
    <dbReference type="NCBI Taxonomy" id="1353886"/>
    <lineage>
        <taxon>Bacteria</taxon>
        <taxon>Pseudomonadati</taxon>
        <taxon>Pseudomonadota</taxon>
        <taxon>Betaproteobacteria</taxon>
        <taxon>Burkholderiales</taxon>
        <taxon>Burkholderiaceae</taxon>
        <taxon>Caballeronia</taxon>
    </lineage>
</organism>
<evidence type="ECO:0000256" key="8">
    <source>
        <dbReference type="HAMAP-Rule" id="MF_00054"/>
    </source>
</evidence>
<comment type="subcellular location">
    <subcellularLocation>
        <location evidence="8">Cytoplasm</location>
    </subcellularLocation>
</comment>
<accession>A0A158JJS7</accession>
<evidence type="ECO:0000256" key="6">
    <source>
        <dbReference type="ARBA" id="ARBA00023134"/>
    </source>
</evidence>
<dbReference type="Pfam" id="PF00009">
    <property type="entry name" value="GTP_EFTU"/>
    <property type="match status" value="1"/>
</dbReference>
<reference evidence="11" key="1">
    <citation type="submission" date="2016-01" db="EMBL/GenBank/DDBJ databases">
        <authorList>
            <person name="Peeters C."/>
        </authorList>
    </citation>
    <scope>NUCLEOTIDE SEQUENCE [LARGE SCALE GENOMIC DNA]</scope>
</reference>
<sequence length="701" mass="77708">MPRKTPIERYRNIGISAHIDAGKTTTTERILFYTGVTHKIGEVHDGAATMDWMEQEQERGITITSAATTAFWKGMAGNYPEHRINIIDTPGHVDFTIEVERSMRVLDGACMVYDSVGGVQPQSETVWRQANKYKVPRIAFVNKMDRVGADFFRVQRQIGERLKGVAVPIQIPIGAEDHFQGVVDLVKMKAIVWDDDSQGIKFTYEEIPANLVDLAHEWRDKMVEAAAEASEELLEKYLEDHHSLTEDEIKAALRKRTIANEIVPMLCGSAFKNKGVQAMLDAVIDYLPSPVDVPAILGHTEDDKEAERHPSDDEPFSALAFKIMTDPFVGQLIFFRVYSGVVNSGDTVFNPVKDKKERLGRILQMHANERKEIKEVRAGDIAAAVGLKEATTGDTLCDPQNVIILERMIFPEPVISQAVEPKTKADQEKMGIALNRLAQEDPSFRVTTDEESGQTIISGMGELHLEILVDRMKREFGVEATVGKPQVAYRETVRNKVEDVEGKFVKQSGGRGQYGHAVIALEPDPGKGYEFVDQIKGGVIPREFIPAVDKGIQETLKAGVLAGYPVVDVKVRLTFGSYHDVDSNENAFRMAGSMAFKEAMRRAKPVLLEPMMAVEVETPEDFMGNVMGDLSGRRGIVQGMEDIAGGGGKLVRAEVPLAEMFGYSTSLRSLTQGRATYTMEFKHYAETPSNVSEAIINSKAK</sequence>
<dbReference type="InterPro" id="IPR005517">
    <property type="entry name" value="Transl_elong_EFG/EF2_IV"/>
</dbReference>
<dbReference type="InterPro" id="IPR000795">
    <property type="entry name" value="T_Tr_GTP-bd_dom"/>
</dbReference>
<evidence type="ECO:0000313" key="10">
    <source>
        <dbReference type="EMBL" id="SAL69147.1"/>
    </source>
</evidence>
<dbReference type="NCBIfam" id="TIGR00231">
    <property type="entry name" value="small_GTP"/>
    <property type="match status" value="1"/>
</dbReference>
<dbReference type="CDD" id="cd01886">
    <property type="entry name" value="EF-G"/>
    <property type="match status" value="1"/>
</dbReference>
<dbReference type="Pfam" id="PF03764">
    <property type="entry name" value="EFG_IV"/>
    <property type="match status" value="1"/>
</dbReference>
<dbReference type="InterPro" id="IPR035647">
    <property type="entry name" value="EFG_III/V"/>
</dbReference>
<dbReference type="RefSeq" id="WP_053567544.1">
    <property type="nucleotide sequence ID" value="NZ_FCNY02000029.1"/>
</dbReference>
<dbReference type="InterPro" id="IPR005225">
    <property type="entry name" value="Small_GTP-bd"/>
</dbReference>
<dbReference type="CDD" id="cd03713">
    <property type="entry name" value="EFG_mtEFG_C"/>
    <property type="match status" value="1"/>
</dbReference>
<dbReference type="FunFam" id="3.30.230.10:FF:000003">
    <property type="entry name" value="Elongation factor G"/>
    <property type="match status" value="1"/>
</dbReference>
<dbReference type="FunFam" id="3.30.70.870:FF:000001">
    <property type="entry name" value="Elongation factor G"/>
    <property type="match status" value="1"/>
</dbReference>
<dbReference type="PROSITE" id="PS51722">
    <property type="entry name" value="G_TR_2"/>
    <property type="match status" value="1"/>
</dbReference>
<dbReference type="PRINTS" id="PR00315">
    <property type="entry name" value="ELONGATNFCT"/>
</dbReference>
<dbReference type="GO" id="GO:0005737">
    <property type="term" value="C:cytoplasm"/>
    <property type="evidence" value="ECO:0007669"/>
    <property type="project" value="UniProtKB-SubCell"/>
</dbReference>
<dbReference type="Gene3D" id="2.40.30.10">
    <property type="entry name" value="Translation factors"/>
    <property type="match status" value="1"/>
</dbReference>
<feature type="binding site" evidence="8">
    <location>
        <begin position="17"/>
        <end position="24"/>
    </location>
    <ligand>
        <name>GTP</name>
        <dbReference type="ChEBI" id="CHEBI:37565"/>
    </ligand>
</feature>
<dbReference type="FunFam" id="2.40.30.10:FF:000006">
    <property type="entry name" value="Elongation factor G"/>
    <property type="match status" value="1"/>
</dbReference>
<comment type="function">
    <text evidence="7 8">Catalyzes the GTP-dependent ribosomal translocation step during translation elongation. During this step, the ribosome changes from the pre-translocational (PRE) to the post-translocational (POST) state as the newly formed A-site-bound peptidyl-tRNA and P-site-bound deacylated tRNA move to the P and E sites, respectively. Catalyzes the coordinated movement of the two tRNA molecules, the mRNA and conformational changes in the ribosome.</text>
</comment>
<dbReference type="InterPro" id="IPR000640">
    <property type="entry name" value="EFG_V-like"/>
</dbReference>
<dbReference type="InterPro" id="IPR009022">
    <property type="entry name" value="EFG_III"/>
</dbReference>
<keyword evidence="4 8" id="KW-0251">Elongation factor</keyword>
<keyword evidence="3 8" id="KW-0547">Nucleotide-binding</keyword>